<feature type="chain" id="PRO_5041331734" description="SusD/RagB family nutrient-binding outer membrane lipoprotein" evidence="1">
    <location>
        <begin position="24"/>
        <end position="492"/>
    </location>
</feature>
<dbReference type="EMBL" id="BSOH01000027">
    <property type="protein sequence ID" value="GLR19309.1"/>
    <property type="molecule type" value="Genomic_DNA"/>
</dbReference>
<sequence>MKKLNLLAILFAMISIISCDNFLDINESVDTPETTSPNYLLPAIQGNMAATHYEQGETISYFTQYVTTISGGSTQKDRWDYRNTLRVGLWRKNYFDVAGNADKMVQIAEEEESNNYAGVGLTMKAFSFLTTTDIFGDMPVDDAFSGIYNPSYDPQEMVYSEIGKWLDQALVHLEKSDETDRILNASSDRIYQGDLNAWVSFIHGIKARMTLHTANFQNSYDVVLSEIDLAYENWEDPTYLYPEDPVNDWERNMWGPAKARPQWDFVTNSLSSSVSTDLFMNAMKLGGDLDPRLTKLTSPGTNGEYFSIPASSGLSGLSQNDFANLYDGYWTRDDSPIIWMTQEELNFIEAEAAFYTNDKDRAYNAYIEGIKNNFYRLEVTLDTIDLYLNSDAVAKSADDLTISDIMMQKFIALYLQPETWVDMRRYKYNPDVYESLSYPENALEIYNGEYIQRLPYDPQTEYIYNPNEIERLNAKDPMWLVNKVWWAANSTL</sequence>
<keyword evidence="3" id="KW-1185">Reference proteome</keyword>
<evidence type="ECO:0000313" key="2">
    <source>
        <dbReference type="EMBL" id="GLR19309.1"/>
    </source>
</evidence>
<dbReference type="Pfam" id="PF12771">
    <property type="entry name" value="SusD-like_2"/>
    <property type="match status" value="1"/>
</dbReference>
<keyword evidence="1" id="KW-0732">Signal</keyword>
<feature type="signal peptide" evidence="1">
    <location>
        <begin position="1"/>
        <end position="23"/>
    </location>
</feature>
<dbReference type="SUPFAM" id="SSF48452">
    <property type="entry name" value="TPR-like"/>
    <property type="match status" value="1"/>
</dbReference>
<proteinExistence type="predicted"/>
<dbReference type="AlphaFoldDB" id="A0AA37STC8"/>
<evidence type="ECO:0000256" key="1">
    <source>
        <dbReference type="SAM" id="SignalP"/>
    </source>
</evidence>
<dbReference type="InterPro" id="IPR041662">
    <property type="entry name" value="SusD-like_2"/>
</dbReference>
<gene>
    <name evidence="2" type="ORF">GCM10007940_39250</name>
</gene>
<evidence type="ECO:0008006" key="4">
    <source>
        <dbReference type="Google" id="ProtNLM"/>
    </source>
</evidence>
<evidence type="ECO:0000313" key="3">
    <source>
        <dbReference type="Proteomes" id="UP001156666"/>
    </source>
</evidence>
<reference evidence="2" key="2">
    <citation type="submission" date="2023-01" db="EMBL/GenBank/DDBJ databases">
        <title>Draft genome sequence of Portibacter lacus strain NBRC 108769.</title>
        <authorList>
            <person name="Sun Q."/>
            <person name="Mori K."/>
        </authorList>
    </citation>
    <scope>NUCLEOTIDE SEQUENCE</scope>
    <source>
        <strain evidence="2">NBRC 108769</strain>
    </source>
</reference>
<dbReference type="PROSITE" id="PS51257">
    <property type="entry name" value="PROKAR_LIPOPROTEIN"/>
    <property type="match status" value="1"/>
</dbReference>
<organism evidence="2 3">
    <name type="scientific">Portibacter lacus</name>
    <dbReference type="NCBI Taxonomy" id="1099794"/>
    <lineage>
        <taxon>Bacteria</taxon>
        <taxon>Pseudomonadati</taxon>
        <taxon>Bacteroidota</taxon>
        <taxon>Saprospiria</taxon>
        <taxon>Saprospirales</taxon>
        <taxon>Haliscomenobacteraceae</taxon>
        <taxon>Portibacter</taxon>
    </lineage>
</organism>
<accession>A0AA37STC8</accession>
<comment type="caution">
    <text evidence="2">The sequence shown here is derived from an EMBL/GenBank/DDBJ whole genome shotgun (WGS) entry which is preliminary data.</text>
</comment>
<protein>
    <recommendedName>
        <fullName evidence="4">SusD/RagB family nutrient-binding outer membrane lipoprotein</fullName>
    </recommendedName>
</protein>
<dbReference type="Proteomes" id="UP001156666">
    <property type="component" value="Unassembled WGS sequence"/>
</dbReference>
<dbReference type="InterPro" id="IPR011990">
    <property type="entry name" value="TPR-like_helical_dom_sf"/>
</dbReference>
<name>A0AA37STC8_9BACT</name>
<dbReference type="Gene3D" id="1.25.40.390">
    <property type="match status" value="1"/>
</dbReference>
<reference evidence="2" key="1">
    <citation type="journal article" date="2014" name="Int. J. Syst. Evol. Microbiol.">
        <title>Complete genome sequence of Corynebacterium casei LMG S-19264T (=DSM 44701T), isolated from a smear-ripened cheese.</title>
        <authorList>
            <consortium name="US DOE Joint Genome Institute (JGI-PGF)"/>
            <person name="Walter F."/>
            <person name="Albersmeier A."/>
            <person name="Kalinowski J."/>
            <person name="Ruckert C."/>
        </authorList>
    </citation>
    <scope>NUCLEOTIDE SEQUENCE</scope>
    <source>
        <strain evidence="2">NBRC 108769</strain>
    </source>
</reference>
<dbReference type="RefSeq" id="WP_235291988.1">
    <property type="nucleotide sequence ID" value="NZ_BSOH01000027.1"/>
</dbReference>